<feature type="region of interest" description="Disordered" evidence="1">
    <location>
        <begin position="251"/>
        <end position="597"/>
    </location>
</feature>
<feature type="compositionally biased region" description="Low complexity" evidence="1">
    <location>
        <begin position="159"/>
        <end position="170"/>
    </location>
</feature>
<keyword evidence="3" id="KW-1185">Reference proteome</keyword>
<feature type="compositionally biased region" description="Low complexity" evidence="1">
    <location>
        <begin position="413"/>
        <end position="429"/>
    </location>
</feature>
<dbReference type="Proteomes" id="UP000298061">
    <property type="component" value="Unassembled WGS sequence"/>
</dbReference>
<feature type="compositionally biased region" description="Polar residues" evidence="1">
    <location>
        <begin position="258"/>
        <end position="267"/>
    </location>
</feature>
<evidence type="ECO:0000313" key="3">
    <source>
        <dbReference type="Proteomes" id="UP000298061"/>
    </source>
</evidence>
<feature type="compositionally biased region" description="Low complexity" evidence="1">
    <location>
        <begin position="306"/>
        <end position="316"/>
    </location>
</feature>
<dbReference type="STRING" id="135208.A0A4Z0A5S9"/>
<reference evidence="2 3" key="1">
    <citation type="submission" date="2019-02" db="EMBL/GenBank/DDBJ databases">
        <title>Genome sequencing of the rare red list fungi Hericium alpestre (H. flagellum).</title>
        <authorList>
            <person name="Buettner E."/>
            <person name="Kellner H."/>
        </authorList>
    </citation>
    <scope>NUCLEOTIDE SEQUENCE [LARGE SCALE GENOMIC DNA]</scope>
    <source>
        <strain evidence="2 3">DSM 108284</strain>
    </source>
</reference>
<feature type="compositionally biased region" description="Pro residues" evidence="1">
    <location>
        <begin position="287"/>
        <end position="304"/>
    </location>
</feature>
<gene>
    <name evidence="2" type="ORF">EWM64_g2424</name>
</gene>
<feature type="compositionally biased region" description="Low complexity" evidence="1">
    <location>
        <begin position="19"/>
        <end position="37"/>
    </location>
</feature>
<feature type="compositionally biased region" description="Pro residues" evidence="1">
    <location>
        <begin position="357"/>
        <end position="371"/>
    </location>
</feature>
<feature type="compositionally biased region" description="Pro residues" evidence="1">
    <location>
        <begin position="453"/>
        <end position="467"/>
    </location>
</feature>
<feature type="compositionally biased region" description="Basic and acidic residues" evidence="1">
    <location>
        <begin position="217"/>
        <end position="230"/>
    </location>
</feature>
<feature type="compositionally biased region" description="Basic residues" evidence="1">
    <location>
        <begin position="569"/>
        <end position="582"/>
    </location>
</feature>
<name>A0A4Z0A5S9_9AGAM</name>
<sequence>MSLYTPVFPATRVPPPVRPLSASSSGSSSSGEARALSPSSYGARLSQWHLALAALPSELRPPSPSYVVDEDGVQERRTQIRRAVSVARGEPTSGKWAHISSLVQMGCTRGRWQGVGSRGHYDPPAEGRDWFIADTDEQWFEWEKAQVVKWSAQSIVPPTEAEAHAPAAEAGPSSRGRRADAIKKVEQWQAEVVAEPVLQNGTQTSVHSSDSQIQDGFQRKSKDGSVHDPKQQSPLGYVVVKRLNISASLLKKRKPSVASHQLPSTSRFFRDDKATDRPADGHETEDGPPPVWAIPQVRTPPPLEKPTVATRAVSSASPPPPEPDAAALQRIDEVSEDPILPQTFFPPSFPSELRTSTPPPAIPKTKPPPIPIISVFDIPSPLTSPVSRLDTTPQQAHGRTHSHSHPHPHTHHTTAAASSVIDISSSPSPVTASRSDPALPPSKRKRLDSVTADPPPLGSPPTTPPRSPTLNASDSAVRGTTNGPPAPMSSTPGHRAAPTLTQLLATSKRSKQHTRPLSRPASQLVITPEKSKPPAGAANAKPHRPHLDRRPGHRFSAPISRAIQGHSHPPSRRHSRRPRRCRAGPQPASSGYLGMGYDSQFDVEGNVDRVTELLERDVDFDAWLRDSVEGEQGSQSQS</sequence>
<comment type="caution">
    <text evidence="2">The sequence shown here is derived from an EMBL/GenBank/DDBJ whole genome shotgun (WGS) entry which is preliminary data.</text>
</comment>
<feature type="region of interest" description="Disordered" evidence="1">
    <location>
        <begin position="1"/>
        <end position="37"/>
    </location>
</feature>
<protein>
    <submittedName>
        <fullName evidence="2">Uncharacterized protein</fullName>
    </submittedName>
</protein>
<feature type="compositionally biased region" description="Polar residues" evidence="1">
    <location>
        <begin position="199"/>
        <end position="215"/>
    </location>
</feature>
<feature type="region of interest" description="Disordered" evidence="1">
    <location>
        <begin position="159"/>
        <end position="181"/>
    </location>
</feature>
<dbReference type="AlphaFoldDB" id="A0A4Z0A5S9"/>
<feature type="compositionally biased region" description="Basic residues" evidence="1">
    <location>
        <begin position="398"/>
        <end position="412"/>
    </location>
</feature>
<dbReference type="OrthoDB" id="3218262at2759"/>
<accession>A0A4Z0A5S9</accession>
<feature type="compositionally biased region" description="Polar residues" evidence="1">
    <location>
        <begin position="381"/>
        <end position="397"/>
    </location>
</feature>
<feature type="compositionally biased region" description="Basic and acidic residues" evidence="1">
    <location>
        <begin position="268"/>
        <end position="285"/>
    </location>
</feature>
<evidence type="ECO:0000256" key="1">
    <source>
        <dbReference type="SAM" id="MobiDB-lite"/>
    </source>
</evidence>
<feature type="compositionally biased region" description="Basic residues" evidence="1">
    <location>
        <begin position="541"/>
        <end position="553"/>
    </location>
</feature>
<organism evidence="2 3">
    <name type="scientific">Hericium alpestre</name>
    <dbReference type="NCBI Taxonomy" id="135208"/>
    <lineage>
        <taxon>Eukaryota</taxon>
        <taxon>Fungi</taxon>
        <taxon>Dikarya</taxon>
        <taxon>Basidiomycota</taxon>
        <taxon>Agaricomycotina</taxon>
        <taxon>Agaricomycetes</taxon>
        <taxon>Russulales</taxon>
        <taxon>Hericiaceae</taxon>
        <taxon>Hericium</taxon>
    </lineage>
</organism>
<dbReference type="EMBL" id="SFCI01000195">
    <property type="protein sequence ID" value="TFY81591.1"/>
    <property type="molecule type" value="Genomic_DNA"/>
</dbReference>
<proteinExistence type="predicted"/>
<feature type="compositionally biased region" description="Polar residues" evidence="1">
    <location>
        <begin position="471"/>
        <end position="492"/>
    </location>
</feature>
<feature type="region of interest" description="Disordered" evidence="1">
    <location>
        <begin position="199"/>
        <end position="235"/>
    </location>
</feature>
<evidence type="ECO:0000313" key="2">
    <source>
        <dbReference type="EMBL" id="TFY81591.1"/>
    </source>
</evidence>